<evidence type="ECO:0000256" key="2">
    <source>
        <dbReference type="ARBA" id="ARBA00022741"/>
    </source>
</evidence>
<comment type="caution">
    <text evidence="9">The sequence shown here is derived from an EMBL/GenBank/DDBJ whole genome shotgun (WGS) entry which is preliminary data.</text>
</comment>
<keyword evidence="2" id="KW-0547">Nucleotide-binding</keyword>
<dbReference type="SUPFAM" id="SSF52540">
    <property type="entry name" value="P-loop containing nucleoside triphosphate hydrolases"/>
    <property type="match status" value="2"/>
</dbReference>
<feature type="short sequence motif" description="Q motif" evidence="6">
    <location>
        <begin position="42"/>
        <end position="70"/>
    </location>
</feature>
<evidence type="ECO:0000256" key="5">
    <source>
        <dbReference type="ARBA" id="ARBA00022840"/>
    </source>
</evidence>
<dbReference type="InterPro" id="IPR014001">
    <property type="entry name" value="Helicase_ATP-bd"/>
</dbReference>
<evidence type="ECO:0000256" key="4">
    <source>
        <dbReference type="ARBA" id="ARBA00022806"/>
    </source>
</evidence>
<evidence type="ECO:0000259" key="8">
    <source>
        <dbReference type="PROSITE" id="PS51195"/>
    </source>
</evidence>
<reference evidence="9" key="1">
    <citation type="submission" date="2020-10" db="EMBL/GenBank/DDBJ databases">
        <authorList>
            <person name="Kikuchi T."/>
        </authorList>
    </citation>
    <scope>NUCLEOTIDE SEQUENCE</scope>
    <source>
        <strain evidence="9">NKZ352</strain>
    </source>
</reference>
<dbReference type="OrthoDB" id="196131at2759"/>
<keyword evidence="4" id="KW-0347">Helicase</keyword>
<dbReference type="GO" id="GO:0003724">
    <property type="term" value="F:RNA helicase activity"/>
    <property type="evidence" value="ECO:0007669"/>
    <property type="project" value="UniProtKB-EC"/>
</dbReference>
<dbReference type="Pfam" id="PF00270">
    <property type="entry name" value="DEAD"/>
    <property type="match status" value="2"/>
</dbReference>
<evidence type="ECO:0000313" key="9">
    <source>
        <dbReference type="EMBL" id="CAD6192137.1"/>
    </source>
</evidence>
<organism evidence="9 10">
    <name type="scientific">Caenorhabditis auriculariae</name>
    <dbReference type="NCBI Taxonomy" id="2777116"/>
    <lineage>
        <taxon>Eukaryota</taxon>
        <taxon>Metazoa</taxon>
        <taxon>Ecdysozoa</taxon>
        <taxon>Nematoda</taxon>
        <taxon>Chromadorea</taxon>
        <taxon>Rhabditida</taxon>
        <taxon>Rhabditina</taxon>
        <taxon>Rhabditomorpha</taxon>
        <taxon>Rhabditoidea</taxon>
        <taxon>Rhabditidae</taxon>
        <taxon>Peloderinae</taxon>
        <taxon>Caenorhabditis</taxon>
    </lineage>
</organism>
<dbReference type="InterPro" id="IPR014014">
    <property type="entry name" value="RNA_helicase_DEAD_Q_motif"/>
</dbReference>
<dbReference type="GO" id="GO:0016787">
    <property type="term" value="F:hydrolase activity"/>
    <property type="evidence" value="ECO:0007669"/>
    <property type="project" value="UniProtKB-KW"/>
</dbReference>
<dbReference type="PROSITE" id="PS51195">
    <property type="entry name" value="Q_MOTIF"/>
    <property type="match status" value="1"/>
</dbReference>
<proteinExistence type="predicted"/>
<dbReference type="PROSITE" id="PS51192">
    <property type="entry name" value="HELICASE_ATP_BIND_1"/>
    <property type="match status" value="1"/>
</dbReference>
<evidence type="ECO:0000313" key="10">
    <source>
        <dbReference type="Proteomes" id="UP000835052"/>
    </source>
</evidence>
<dbReference type="SMART" id="SM00487">
    <property type="entry name" value="DEXDc"/>
    <property type="match status" value="1"/>
</dbReference>
<feature type="domain" description="Helicase ATP-binding" evidence="7">
    <location>
        <begin position="73"/>
        <end position="228"/>
    </location>
</feature>
<keyword evidence="10" id="KW-1185">Reference proteome</keyword>
<dbReference type="GO" id="GO:0003676">
    <property type="term" value="F:nucleic acid binding"/>
    <property type="evidence" value="ECO:0007669"/>
    <property type="project" value="InterPro"/>
</dbReference>
<gene>
    <name evidence="9" type="ORF">CAUJ_LOCUS8056</name>
</gene>
<dbReference type="Proteomes" id="UP000835052">
    <property type="component" value="Unassembled WGS sequence"/>
</dbReference>
<accession>A0A8S1H9R2</accession>
<protein>
    <recommendedName>
        <fullName evidence="1">RNA helicase</fullName>
        <ecNumber evidence="1">3.6.4.13</ecNumber>
    </recommendedName>
</protein>
<evidence type="ECO:0000259" key="7">
    <source>
        <dbReference type="PROSITE" id="PS51192"/>
    </source>
</evidence>
<dbReference type="EMBL" id="CAJGYM010000026">
    <property type="protein sequence ID" value="CAD6192137.1"/>
    <property type="molecule type" value="Genomic_DNA"/>
</dbReference>
<dbReference type="CDD" id="cd17950">
    <property type="entry name" value="DEADc_DDX39"/>
    <property type="match status" value="1"/>
</dbReference>
<dbReference type="AlphaFoldDB" id="A0A8S1H9R2"/>
<keyword evidence="3" id="KW-0378">Hydrolase</keyword>
<dbReference type="InterPro" id="IPR011545">
    <property type="entry name" value="DEAD/DEAH_box_helicase_dom"/>
</dbReference>
<name>A0A8S1H9R2_9PELO</name>
<dbReference type="EC" id="3.6.4.13" evidence="1"/>
<dbReference type="Gene3D" id="3.40.50.300">
    <property type="entry name" value="P-loop containing nucleotide triphosphate hydrolases"/>
    <property type="match status" value="3"/>
</dbReference>
<dbReference type="PANTHER" id="PTHR47958">
    <property type="entry name" value="ATP-DEPENDENT RNA HELICASE DBP3"/>
    <property type="match status" value="1"/>
</dbReference>
<dbReference type="Pfam" id="PF00271">
    <property type="entry name" value="Helicase_C"/>
    <property type="match status" value="1"/>
</dbReference>
<evidence type="ECO:0000256" key="1">
    <source>
        <dbReference type="ARBA" id="ARBA00012552"/>
    </source>
</evidence>
<sequence length="318" mass="36052">MEDEQLLDYEEEQEEIQENKLDAGAGDAAKKTKGTYASIHSSGFRDFLLKPEILRAIGDCGFEHPSEVQHECIPQAILGMDVVCQAKSGMGKTAVFVIATLQQLEAVDGEVSVLCIKYMPGTKVAVFFGGMPIKKDEDRLKNNCPHIVVGTPGRTLALARSGKLKLDKVKYFVLDECDKMIGDADMRRDVQEIVKMTPQEKQVMMFSATLPKELRTVCKKFMQDPMEVYVDDEAKLTLHGLQQHYLLDALEFNQVVIFVKTVRRCEALHQLLSEQNFPSIAIHRGMNQEERLSRYQAFKDFQKRIFGSYGSVWSWHGH</sequence>
<evidence type="ECO:0000256" key="6">
    <source>
        <dbReference type="PROSITE-ProRule" id="PRU00552"/>
    </source>
</evidence>
<feature type="domain" description="DEAD-box RNA helicase Q" evidence="8">
    <location>
        <begin position="42"/>
        <end position="70"/>
    </location>
</feature>
<keyword evidence="5" id="KW-0067">ATP-binding</keyword>
<dbReference type="InterPro" id="IPR001650">
    <property type="entry name" value="Helicase_C-like"/>
</dbReference>
<evidence type="ECO:0000256" key="3">
    <source>
        <dbReference type="ARBA" id="ARBA00022801"/>
    </source>
</evidence>
<dbReference type="GO" id="GO:0005524">
    <property type="term" value="F:ATP binding"/>
    <property type="evidence" value="ECO:0007669"/>
    <property type="project" value="UniProtKB-KW"/>
</dbReference>
<dbReference type="InterPro" id="IPR027417">
    <property type="entry name" value="P-loop_NTPase"/>
</dbReference>